<sequence>MTMPTDDQLATLGAAFDAFARRYKLADALGSDKPLNELDKQTLLYVAEHSECGPTDVARFLGVPNTTISSSTDRLVKRGLIERHRPEADRRAVALRLSAAGKARADGFAAAHLELYRRMLAPLSAEERTRFIAMITKIVSHAD</sequence>
<feature type="domain" description="HTH marR-type" evidence="4">
    <location>
        <begin position="5"/>
        <end position="140"/>
    </location>
</feature>
<dbReference type="InterPro" id="IPR023187">
    <property type="entry name" value="Tscrpt_reg_MarR-type_CS"/>
</dbReference>
<dbReference type="GO" id="GO:0003700">
    <property type="term" value="F:DNA-binding transcription factor activity"/>
    <property type="evidence" value="ECO:0007669"/>
    <property type="project" value="InterPro"/>
</dbReference>
<dbReference type="PRINTS" id="PR00598">
    <property type="entry name" value="HTHMARR"/>
</dbReference>
<dbReference type="InterPro" id="IPR039422">
    <property type="entry name" value="MarR/SlyA-like"/>
</dbReference>
<protein>
    <submittedName>
        <fullName evidence="5">MarR family transcriptional regulator</fullName>
    </submittedName>
</protein>
<reference evidence="5 6" key="1">
    <citation type="submission" date="2018-03" db="EMBL/GenBank/DDBJ databases">
        <title>The draft genome of Sphingosinicella sp. GL-C-18.</title>
        <authorList>
            <person name="Liu L."/>
            <person name="Li L."/>
            <person name="Liang L."/>
            <person name="Zhang X."/>
            <person name="Wang T."/>
        </authorList>
    </citation>
    <scope>NUCLEOTIDE SEQUENCE [LARGE SCALE GENOMIC DNA]</scope>
    <source>
        <strain evidence="5 6">GL-C-18</strain>
    </source>
</reference>
<dbReference type="SUPFAM" id="SSF46785">
    <property type="entry name" value="Winged helix' DNA-binding domain"/>
    <property type="match status" value="1"/>
</dbReference>
<keyword evidence="1" id="KW-0805">Transcription regulation</keyword>
<keyword evidence="6" id="KW-1185">Reference proteome</keyword>
<comment type="caution">
    <text evidence="5">The sequence shown here is derived from an EMBL/GenBank/DDBJ whole genome shotgun (WGS) entry which is preliminary data.</text>
</comment>
<dbReference type="Gene3D" id="1.10.10.10">
    <property type="entry name" value="Winged helix-like DNA-binding domain superfamily/Winged helix DNA-binding domain"/>
    <property type="match status" value="1"/>
</dbReference>
<accession>A0A2P7QK23</accession>
<dbReference type="Pfam" id="PF12802">
    <property type="entry name" value="MarR_2"/>
    <property type="match status" value="1"/>
</dbReference>
<dbReference type="EMBL" id="PXYI01000006">
    <property type="protein sequence ID" value="PSJ38326.1"/>
    <property type="molecule type" value="Genomic_DNA"/>
</dbReference>
<keyword evidence="2" id="KW-0238">DNA-binding</keyword>
<dbReference type="PROSITE" id="PS01117">
    <property type="entry name" value="HTH_MARR_1"/>
    <property type="match status" value="1"/>
</dbReference>
<dbReference type="InterPro" id="IPR000835">
    <property type="entry name" value="HTH_MarR-typ"/>
</dbReference>
<keyword evidence="3" id="KW-0804">Transcription</keyword>
<dbReference type="PROSITE" id="PS50995">
    <property type="entry name" value="HTH_MARR_2"/>
    <property type="match status" value="1"/>
</dbReference>
<gene>
    <name evidence="5" type="ORF">C7I55_17895</name>
</gene>
<dbReference type="GO" id="GO:0006950">
    <property type="term" value="P:response to stress"/>
    <property type="evidence" value="ECO:0007669"/>
    <property type="project" value="TreeGrafter"/>
</dbReference>
<evidence type="ECO:0000256" key="3">
    <source>
        <dbReference type="ARBA" id="ARBA00023163"/>
    </source>
</evidence>
<dbReference type="Proteomes" id="UP000241167">
    <property type="component" value="Unassembled WGS sequence"/>
</dbReference>
<dbReference type="InterPro" id="IPR036388">
    <property type="entry name" value="WH-like_DNA-bd_sf"/>
</dbReference>
<dbReference type="SMART" id="SM00347">
    <property type="entry name" value="HTH_MARR"/>
    <property type="match status" value="1"/>
</dbReference>
<dbReference type="InterPro" id="IPR036390">
    <property type="entry name" value="WH_DNA-bd_sf"/>
</dbReference>
<evidence type="ECO:0000313" key="5">
    <source>
        <dbReference type="EMBL" id="PSJ38326.1"/>
    </source>
</evidence>
<proteinExistence type="predicted"/>
<dbReference type="OrthoDB" id="8256382at2"/>
<dbReference type="GO" id="GO:0003677">
    <property type="term" value="F:DNA binding"/>
    <property type="evidence" value="ECO:0007669"/>
    <property type="project" value="UniProtKB-KW"/>
</dbReference>
<evidence type="ECO:0000313" key="6">
    <source>
        <dbReference type="Proteomes" id="UP000241167"/>
    </source>
</evidence>
<evidence type="ECO:0000259" key="4">
    <source>
        <dbReference type="PROSITE" id="PS50995"/>
    </source>
</evidence>
<evidence type="ECO:0000256" key="1">
    <source>
        <dbReference type="ARBA" id="ARBA00023015"/>
    </source>
</evidence>
<name>A0A2P7QK23_9SPHN</name>
<organism evidence="5 6">
    <name type="scientific">Allosphingosinicella deserti</name>
    <dbReference type="NCBI Taxonomy" id="2116704"/>
    <lineage>
        <taxon>Bacteria</taxon>
        <taxon>Pseudomonadati</taxon>
        <taxon>Pseudomonadota</taxon>
        <taxon>Alphaproteobacteria</taxon>
        <taxon>Sphingomonadales</taxon>
        <taxon>Sphingomonadaceae</taxon>
        <taxon>Allosphingosinicella</taxon>
    </lineage>
</organism>
<dbReference type="AlphaFoldDB" id="A0A2P7QK23"/>
<dbReference type="PANTHER" id="PTHR33164:SF95">
    <property type="entry name" value="TRANSCRIPTIONAL REGULATOR"/>
    <property type="match status" value="1"/>
</dbReference>
<evidence type="ECO:0000256" key="2">
    <source>
        <dbReference type="ARBA" id="ARBA00023125"/>
    </source>
</evidence>
<dbReference type="PANTHER" id="PTHR33164">
    <property type="entry name" value="TRANSCRIPTIONAL REGULATOR, MARR FAMILY"/>
    <property type="match status" value="1"/>
</dbReference>